<feature type="transmembrane region" description="Helical" evidence="1">
    <location>
        <begin position="12"/>
        <end position="31"/>
    </location>
</feature>
<accession>A0ABU5QPY2</accession>
<keyword evidence="4" id="KW-1185">Reference proteome</keyword>
<dbReference type="NCBIfam" id="TIGR04183">
    <property type="entry name" value="Por_Secre_tail"/>
    <property type="match status" value="1"/>
</dbReference>
<reference evidence="3 4" key="1">
    <citation type="submission" date="2023-12" db="EMBL/GenBank/DDBJ databases">
        <title>Novel species of the genus Arcicella isolated from rivers.</title>
        <authorList>
            <person name="Lu H."/>
        </authorList>
    </citation>
    <scope>NUCLEOTIDE SEQUENCE [LARGE SCALE GENOMIC DNA]</scope>
    <source>
        <strain evidence="3 4">LMG 21963</strain>
    </source>
</reference>
<keyword evidence="1" id="KW-0472">Membrane</keyword>
<dbReference type="SUPFAM" id="SSF101898">
    <property type="entry name" value="NHL repeat"/>
    <property type="match status" value="1"/>
</dbReference>
<dbReference type="Proteomes" id="UP001304671">
    <property type="component" value="Unassembled WGS sequence"/>
</dbReference>
<evidence type="ECO:0000259" key="2">
    <source>
        <dbReference type="Pfam" id="PF18962"/>
    </source>
</evidence>
<dbReference type="InterPro" id="IPR026444">
    <property type="entry name" value="Secre_tail"/>
</dbReference>
<evidence type="ECO:0000256" key="1">
    <source>
        <dbReference type="SAM" id="Phobius"/>
    </source>
</evidence>
<protein>
    <submittedName>
        <fullName evidence="3">T9SS type A sorting domain-containing protein</fullName>
    </submittedName>
</protein>
<dbReference type="RefSeq" id="WP_323250647.1">
    <property type="nucleotide sequence ID" value="NZ_JAYFUL010000025.1"/>
</dbReference>
<sequence length="997" mass="109828">MYLLLPKHYIQTLLFVCLIIAPKLLFGQYILDKQVKFEQKKGTKPILKPIEAFYAKGDKLYFMADNSITITDNNGLLVDKIPAVKQVSLGYKNTIGKIPVDADNNFYDFDDWKTIKKYSANRTLLNTFDVSAYADYYARVNYIEIDNDNNLYFSGGSSFITVLSKDGIWLRQIGKAGNKDGEFSEQITKIVVSKSGTIYARSGNGNVSDKIQIFNKDGGFLRKIALQQEISEFCVDNDDNVYIIKAGDNSIYPYDKTGKALTPLAVSTNKNISPKYIVKKSDNKIIAYCKNAETTGYEFYDVDANTKSDIVITASDADYPTRILDAQINPITQNITFLDEYKVVTYDKNFKVVKSAQNFDKGIVTKKHPNLFAFDSKGEAYFLNELDMVTKTYELYAASNPDTPLCKIKADYYINKIIIDKDSLNNPIILATTVYSVSSYSFAGTLIKKNIKPISASIGVLNKNPDGTFSLLSTGPYSLQKYDSNFKLISSQYLDASSFNDFIETSDGYLHTIVESSHTLRLEAFNSKGKNINKTNFDVNYPSGSFIRAFNNQLIIAGPYMDFFSVLNFKYDNTLQPNYVNGPSSINPTTFDKGLDLSTIYSSSAKNITYKLVSGESVKISSGGILEVLKGGESIIEVISPATSIYNGATKKVLVTVNKTTPTVTGVENINKTTVDSDFVLNIKSNATDKPTILLESGSAISFDTKTNTVKILKTGVSKLKVYAPETDLYKAYSYTILVTVSTAPKLTPDLSVDDITKKIDAADFTLVPTTKSDGEIIFSVVEGDAIEVSLQGKVKILKAGVVRVFISQSETDKYLAKGLIITITIEKLDQAIDAGTVPTSLYLNSTGFDINPTSNSGLGVSTKIVSGPAKLEGKRVVLLGNAGVIEMEFSQAGDAKYKAATTLKKSVEVKLVLANLEEPSDASVKVFPNPVATTLQLRSDGKPFGLQIISMLGTVVFEKEITKEETEIDLNGIKPGNYVLIIQKNNKLEYIKIQKQ</sequence>
<organism evidence="3 4">
    <name type="scientific">Arcicella aquatica</name>
    <dbReference type="NCBI Taxonomy" id="217141"/>
    <lineage>
        <taxon>Bacteria</taxon>
        <taxon>Pseudomonadati</taxon>
        <taxon>Bacteroidota</taxon>
        <taxon>Cytophagia</taxon>
        <taxon>Cytophagales</taxon>
        <taxon>Flectobacillaceae</taxon>
        <taxon>Arcicella</taxon>
    </lineage>
</organism>
<proteinExistence type="predicted"/>
<evidence type="ECO:0000313" key="4">
    <source>
        <dbReference type="Proteomes" id="UP001304671"/>
    </source>
</evidence>
<name>A0ABU5QPY2_9BACT</name>
<dbReference type="Gene3D" id="2.120.10.30">
    <property type="entry name" value="TolB, C-terminal domain"/>
    <property type="match status" value="1"/>
</dbReference>
<gene>
    <name evidence="3" type="ORF">VB264_15180</name>
</gene>
<dbReference type="InterPro" id="IPR011042">
    <property type="entry name" value="6-blade_b-propeller_TolB-like"/>
</dbReference>
<feature type="domain" description="Secretion system C-terminal sorting" evidence="2">
    <location>
        <begin position="927"/>
        <end position="989"/>
    </location>
</feature>
<dbReference type="Pfam" id="PF18962">
    <property type="entry name" value="Por_Secre_tail"/>
    <property type="match status" value="1"/>
</dbReference>
<comment type="caution">
    <text evidence="3">The sequence shown here is derived from an EMBL/GenBank/DDBJ whole genome shotgun (WGS) entry which is preliminary data.</text>
</comment>
<evidence type="ECO:0000313" key="3">
    <source>
        <dbReference type="EMBL" id="MEA5259138.1"/>
    </source>
</evidence>
<keyword evidence="1" id="KW-0812">Transmembrane</keyword>
<dbReference type="EMBL" id="JAYFUL010000025">
    <property type="protein sequence ID" value="MEA5259138.1"/>
    <property type="molecule type" value="Genomic_DNA"/>
</dbReference>
<keyword evidence="1" id="KW-1133">Transmembrane helix</keyword>